<dbReference type="InterPro" id="IPR036439">
    <property type="entry name" value="Dockerin_dom_sf"/>
</dbReference>
<dbReference type="Pfam" id="PF00404">
    <property type="entry name" value="Dockerin_1"/>
    <property type="match status" value="1"/>
</dbReference>
<dbReference type="PROSITE" id="PS50853">
    <property type="entry name" value="FN3"/>
    <property type="match status" value="1"/>
</dbReference>
<evidence type="ECO:0000256" key="1">
    <source>
        <dbReference type="SAM" id="Phobius"/>
    </source>
</evidence>
<evidence type="ECO:0000259" key="2">
    <source>
        <dbReference type="PROSITE" id="PS50853"/>
    </source>
</evidence>
<dbReference type="PROSITE" id="PS51766">
    <property type="entry name" value="DOCKERIN"/>
    <property type="match status" value="1"/>
</dbReference>
<evidence type="ECO:0000259" key="3">
    <source>
        <dbReference type="PROSITE" id="PS51766"/>
    </source>
</evidence>
<keyword evidence="1" id="KW-0812">Transmembrane</keyword>
<sequence>MIKTFERFKIPTLAGLGIILAGIVAGVVLILSEQTFLTEASPNFTPKNITVSNIDDASATISWQTGAATYSVVSYWLIPLQQMEGVDERDTQTSSTFTSHSVKLKNLQPKTTYQFKVISGKIKSDTLTFQTAALSTSQDNFGPIIGSVLDNDKFLTDGVVYLTIPGGVTQSAVINNLGNFLIPLNSIYKTDLSDILPLSGETIAKLTVISQDKQTQVSFKLSPEGVNLPPLKLAQKLDLTVPPLQQTEATLSAEATSSAQPSNQDLSIFDLNGDNSINATDNAIVLKNFGKNPQNKKADLNFDGVVDQKDLTLMSEKINQSTKK</sequence>
<dbReference type="CDD" id="cd00063">
    <property type="entry name" value="FN3"/>
    <property type="match status" value="1"/>
</dbReference>
<dbReference type="InterPro" id="IPR008963">
    <property type="entry name" value="Purple_acid_Pase-like_N"/>
</dbReference>
<dbReference type="EMBL" id="MFDM01000011">
    <property type="protein sequence ID" value="OGE43844.1"/>
    <property type="molecule type" value="Genomic_DNA"/>
</dbReference>
<feature type="domain" description="Dockerin" evidence="3">
    <location>
        <begin position="264"/>
        <end position="324"/>
    </location>
</feature>
<evidence type="ECO:0000313" key="5">
    <source>
        <dbReference type="Proteomes" id="UP000178565"/>
    </source>
</evidence>
<dbReference type="SUPFAM" id="SSF63446">
    <property type="entry name" value="Type I dockerin domain"/>
    <property type="match status" value="1"/>
</dbReference>
<dbReference type="GO" id="GO:0004553">
    <property type="term" value="F:hydrolase activity, hydrolyzing O-glycosyl compounds"/>
    <property type="evidence" value="ECO:0007669"/>
    <property type="project" value="InterPro"/>
</dbReference>
<feature type="domain" description="Fibronectin type-III" evidence="2">
    <location>
        <begin position="45"/>
        <end position="134"/>
    </location>
</feature>
<reference evidence="4 5" key="1">
    <citation type="journal article" date="2016" name="Nat. Commun.">
        <title>Thousands of microbial genomes shed light on interconnected biogeochemical processes in an aquifer system.</title>
        <authorList>
            <person name="Anantharaman K."/>
            <person name="Brown C.T."/>
            <person name="Hug L.A."/>
            <person name="Sharon I."/>
            <person name="Castelle C.J."/>
            <person name="Probst A.J."/>
            <person name="Thomas B.C."/>
            <person name="Singh A."/>
            <person name="Wilkins M.J."/>
            <person name="Karaoz U."/>
            <person name="Brodie E.L."/>
            <person name="Williams K.H."/>
            <person name="Hubbard S.S."/>
            <person name="Banfield J.F."/>
        </authorList>
    </citation>
    <scope>NUCLEOTIDE SEQUENCE [LARGE SCALE GENOMIC DNA]</scope>
</reference>
<dbReference type="InterPro" id="IPR003961">
    <property type="entry name" value="FN3_dom"/>
</dbReference>
<keyword evidence="1" id="KW-0472">Membrane</keyword>
<gene>
    <name evidence="4" type="ORF">A3B45_02330</name>
</gene>
<organism evidence="4 5">
    <name type="scientific">Candidatus Daviesbacteria bacterium RIFCSPLOWO2_01_FULL_39_12</name>
    <dbReference type="NCBI Taxonomy" id="1797785"/>
    <lineage>
        <taxon>Bacteria</taxon>
        <taxon>Candidatus Daviesiibacteriota</taxon>
    </lineage>
</organism>
<evidence type="ECO:0000313" key="4">
    <source>
        <dbReference type="EMBL" id="OGE43844.1"/>
    </source>
</evidence>
<dbReference type="GO" id="GO:0003993">
    <property type="term" value="F:acid phosphatase activity"/>
    <property type="evidence" value="ECO:0007669"/>
    <property type="project" value="InterPro"/>
</dbReference>
<keyword evidence="1" id="KW-1133">Transmembrane helix</keyword>
<dbReference type="Gene3D" id="1.10.1330.10">
    <property type="entry name" value="Dockerin domain"/>
    <property type="match status" value="1"/>
</dbReference>
<proteinExistence type="predicted"/>
<name>A0A1F5KSN8_9BACT</name>
<dbReference type="CDD" id="cd14254">
    <property type="entry name" value="Dockerin_II"/>
    <property type="match status" value="1"/>
</dbReference>
<evidence type="ECO:0008006" key="6">
    <source>
        <dbReference type="Google" id="ProtNLM"/>
    </source>
</evidence>
<feature type="transmembrane region" description="Helical" evidence="1">
    <location>
        <begin position="12"/>
        <end position="31"/>
    </location>
</feature>
<dbReference type="AlphaFoldDB" id="A0A1F5KSN8"/>
<protein>
    <recommendedName>
        <fullName evidence="6">Fibronectin type-III domain-containing protein</fullName>
    </recommendedName>
</protein>
<dbReference type="STRING" id="1797785.A3B45_02330"/>
<dbReference type="InterPro" id="IPR002105">
    <property type="entry name" value="Dockerin_1_rpt"/>
</dbReference>
<dbReference type="Pfam" id="PF16656">
    <property type="entry name" value="Pur_ac_phosph_N"/>
    <property type="match status" value="1"/>
</dbReference>
<dbReference type="InterPro" id="IPR015914">
    <property type="entry name" value="PAPs_N"/>
</dbReference>
<dbReference type="GO" id="GO:0046872">
    <property type="term" value="F:metal ion binding"/>
    <property type="evidence" value="ECO:0007669"/>
    <property type="project" value="InterPro"/>
</dbReference>
<dbReference type="Proteomes" id="UP000178565">
    <property type="component" value="Unassembled WGS sequence"/>
</dbReference>
<dbReference type="SMART" id="SM00060">
    <property type="entry name" value="FN3"/>
    <property type="match status" value="1"/>
</dbReference>
<dbReference type="SUPFAM" id="SSF49363">
    <property type="entry name" value="Purple acid phosphatase, N-terminal domain"/>
    <property type="match status" value="1"/>
</dbReference>
<dbReference type="InterPro" id="IPR016134">
    <property type="entry name" value="Dockerin_dom"/>
</dbReference>
<dbReference type="Gene3D" id="2.60.40.380">
    <property type="entry name" value="Purple acid phosphatase-like, N-terminal"/>
    <property type="match status" value="1"/>
</dbReference>
<accession>A0A1F5KSN8</accession>
<dbReference type="GO" id="GO:0000272">
    <property type="term" value="P:polysaccharide catabolic process"/>
    <property type="evidence" value="ECO:0007669"/>
    <property type="project" value="InterPro"/>
</dbReference>
<comment type="caution">
    <text evidence="4">The sequence shown here is derived from an EMBL/GenBank/DDBJ whole genome shotgun (WGS) entry which is preliminary data.</text>
</comment>